<evidence type="ECO:0000256" key="4">
    <source>
        <dbReference type="ARBA" id="ARBA00049556"/>
    </source>
</evidence>
<dbReference type="Pfam" id="PF02737">
    <property type="entry name" value="3HCDH_N"/>
    <property type="match status" value="1"/>
</dbReference>
<feature type="domain" description="3-hydroxyacyl-CoA dehydrogenase C-terminal" evidence="5">
    <location>
        <begin position="221"/>
        <end position="318"/>
    </location>
</feature>
<dbReference type="InterPro" id="IPR045004">
    <property type="entry name" value="ECH_dom"/>
</dbReference>
<protein>
    <submittedName>
        <fullName evidence="8">3-hydroxyacyl-CoA dehydrogenase NAD-binding domain-containing protein</fullName>
    </submittedName>
</protein>
<evidence type="ECO:0000313" key="8">
    <source>
        <dbReference type="EMBL" id="MED1203829.1"/>
    </source>
</evidence>
<evidence type="ECO:0000259" key="7">
    <source>
        <dbReference type="Pfam" id="PF16113"/>
    </source>
</evidence>
<dbReference type="Gene3D" id="1.10.1040.50">
    <property type="match status" value="1"/>
</dbReference>
<dbReference type="InterPro" id="IPR036291">
    <property type="entry name" value="NAD(P)-bd_dom_sf"/>
</dbReference>
<dbReference type="InterPro" id="IPR029045">
    <property type="entry name" value="ClpP/crotonase-like_dom_sf"/>
</dbReference>
<dbReference type="SUPFAM" id="SSF51735">
    <property type="entry name" value="NAD(P)-binding Rossmann-fold domains"/>
    <property type="match status" value="1"/>
</dbReference>
<evidence type="ECO:0000256" key="3">
    <source>
        <dbReference type="ARBA" id="ARBA00023027"/>
    </source>
</evidence>
<dbReference type="PANTHER" id="PTHR48075:SF7">
    <property type="entry name" value="3-HYDROXYACYL-COA DEHYDROGENASE-RELATED"/>
    <property type="match status" value="1"/>
</dbReference>
<dbReference type="InterPro" id="IPR008927">
    <property type="entry name" value="6-PGluconate_DH-like_C_sf"/>
</dbReference>
<comment type="caution">
    <text evidence="8">The sequence shown here is derived from an EMBL/GenBank/DDBJ whole genome shotgun (WGS) entry which is preliminary data.</text>
</comment>
<organism evidence="8 9">
    <name type="scientific">Heyndrickxia acidicola</name>
    <dbReference type="NCBI Taxonomy" id="209389"/>
    <lineage>
        <taxon>Bacteria</taxon>
        <taxon>Bacillati</taxon>
        <taxon>Bacillota</taxon>
        <taxon>Bacilli</taxon>
        <taxon>Bacillales</taxon>
        <taxon>Bacillaceae</taxon>
        <taxon>Heyndrickxia</taxon>
    </lineage>
</organism>
<evidence type="ECO:0000256" key="1">
    <source>
        <dbReference type="ARBA" id="ARBA00009463"/>
    </source>
</evidence>
<dbReference type="RefSeq" id="WP_066269777.1">
    <property type="nucleotide sequence ID" value="NZ_JARMAB010000016.1"/>
</dbReference>
<dbReference type="SUPFAM" id="SSF48179">
    <property type="entry name" value="6-phosphogluconate dehydrogenase C-terminal domain-like"/>
    <property type="match status" value="2"/>
</dbReference>
<evidence type="ECO:0000256" key="2">
    <source>
        <dbReference type="ARBA" id="ARBA00023002"/>
    </source>
</evidence>
<dbReference type="Pfam" id="PF16113">
    <property type="entry name" value="ECH_2"/>
    <property type="match status" value="1"/>
</dbReference>
<dbReference type="Pfam" id="PF00725">
    <property type="entry name" value="3HCDH"/>
    <property type="match status" value="1"/>
</dbReference>
<dbReference type="SUPFAM" id="SSF52096">
    <property type="entry name" value="ClpP/crotonase"/>
    <property type="match status" value="1"/>
</dbReference>
<evidence type="ECO:0000259" key="6">
    <source>
        <dbReference type="Pfam" id="PF02737"/>
    </source>
</evidence>
<proteinExistence type="inferred from homology"/>
<feature type="domain" description="Enoyl-CoA hydratase/isomerase" evidence="7">
    <location>
        <begin position="503"/>
        <end position="634"/>
    </location>
</feature>
<dbReference type="PANTHER" id="PTHR48075">
    <property type="entry name" value="3-HYDROXYACYL-COA DEHYDROGENASE FAMILY PROTEIN"/>
    <property type="match status" value="1"/>
</dbReference>
<name>A0ABU6MHC1_9BACI</name>
<dbReference type="InterPro" id="IPR006176">
    <property type="entry name" value="3-OHacyl-CoA_DH_NAD-bd"/>
</dbReference>
<comment type="catalytic activity">
    <reaction evidence="4">
        <text>a (3S)-3-hydroxyacyl-CoA + NAD(+) = a 3-oxoacyl-CoA + NADH + H(+)</text>
        <dbReference type="Rhea" id="RHEA:22432"/>
        <dbReference type="ChEBI" id="CHEBI:15378"/>
        <dbReference type="ChEBI" id="CHEBI:57318"/>
        <dbReference type="ChEBI" id="CHEBI:57540"/>
        <dbReference type="ChEBI" id="CHEBI:57945"/>
        <dbReference type="ChEBI" id="CHEBI:90726"/>
        <dbReference type="EC" id="1.1.1.35"/>
    </reaction>
</comment>
<dbReference type="CDD" id="cd06558">
    <property type="entry name" value="crotonase-like"/>
    <property type="match status" value="1"/>
</dbReference>
<dbReference type="EMBL" id="JARMAB010000016">
    <property type="protein sequence ID" value="MED1203829.1"/>
    <property type="molecule type" value="Genomic_DNA"/>
</dbReference>
<dbReference type="Gene3D" id="3.90.226.10">
    <property type="entry name" value="2-enoyl-CoA Hydratase, Chain A, domain 1"/>
    <property type="match status" value="1"/>
</dbReference>
<reference evidence="8 9" key="1">
    <citation type="submission" date="2023-03" db="EMBL/GenBank/DDBJ databases">
        <title>Bacillus Genome Sequencing.</title>
        <authorList>
            <person name="Dunlap C."/>
        </authorList>
    </citation>
    <scope>NUCLEOTIDE SEQUENCE [LARGE SCALE GENOMIC DNA]</scope>
    <source>
        <strain evidence="8 9">B-23453</strain>
    </source>
</reference>
<feature type="domain" description="3-hydroxyacyl-CoA dehydrogenase NAD binding" evidence="6">
    <location>
        <begin position="20"/>
        <end position="218"/>
    </location>
</feature>
<dbReference type="InterPro" id="IPR006108">
    <property type="entry name" value="3HC_DH_C"/>
</dbReference>
<keyword evidence="9" id="KW-1185">Reference proteome</keyword>
<dbReference type="Proteomes" id="UP001341444">
    <property type="component" value="Unassembled WGS sequence"/>
</dbReference>
<dbReference type="Gene3D" id="3.40.50.720">
    <property type="entry name" value="NAD(P)-binding Rossmann-like Domain"/>
    <property type="match status" value="1"/>
</dbReference>
<evidence type="ECO:0000313" key="9">
    <source>
        <dbReference type="Proteomes" id="UP001341444"/>
    </source>
</evidence>
<keyword evidence="3" id="KW-0520">NAD</keyword>
<comment type="similarity">
    <text evidence="1">Belongs to the 3-hydroxyacyl-CoA dehydrogenase family.</text>
</comment>
<sequence>MSIHSKLSKGEIALSYSIKKAAVLGSGVMGSGIAAHLANIGIPTLLLDIVPRELTPEEQAKGLALEDKAVRNRLSSQALQGLLKQKPAPLTKKDNLALIEAGNMEDDLKRLSDVDWIIEVVVERLDIKQQVFAKIDQYRKPGSIVSSNTSGISVEAMAEGRSEDFQKHFLGTHFFNPPRYLKLLEVIPTKQTDAKVLEFMKVFGEDVLGKGVVLAKDTPNFIGNRIGTYGLLVAVDIMKKGGYSVGEVDSVTGPLIGRPKSATFRTLDVVGLDTFIHVANNVYDKVEGEEKKAFEVPSFMKKMLENGWLGSKSGQGFFLKKGKEILELDPETFEYIERKKLKAPSLELAKQVKGTANKMKALVYAEDKAGSLLWNIMAPVFVYSAELTGVIADDIVSIDRAMKWGFGWSKGPFETWDAIGVEKSVKKMEAEGLKVPAWVKEMLDKGFTSFYKEENGTVFYYQNGEYHAAAQNPKIIDLASLKKQGKVIKENTGASLIDVGDGVALLEFHSKSNAIGIDIVQMINFSVDEVEKNYKGLVIGNQGKNFCVGANLAMMLMEAQDDNFFELDMVIRQFQNAMMKIKYSSKPVVTAPFQMTVGGGAEVCLPSAHIQATMETYMGLVEVGVGLLPGGGGNKELYIKHLKNMPNGVEFDLQKVANKVFESIALAKVSMSGEEARLNNFLSEADGISVNPDHQLYDAKQAVLNLHESGYHAPIRKKVPVVGETGYATLLLGAQSMLLSGYISEHDLKIAKKVAYVISGGKVPYGTEVDEQYLLDLEREAFLSLIAEPKTQQRMQYMLVKGKPLRN</sequence>
<evidence type="ECO:0000259" key="5">
    <source>
        <dbReference type="Pfam" id="PF00725"/>
    </source>
</evidence>
<gene>
    <name evidence="8" type="ORF">P4T90_12215</name>
</gene>
<keyword evidence="2" id="KW-0560">Oxidoreductase</keyword>
<accession>A0ABU6MHC1</accession>